<dbReference type="EMBL" id="HBUF01133506">
    <property type="protein sequence ID" value="CAG6644797.1"/>
    <property type="molecule type" value="Transcribed_RNA"/>
</dbReference>
<accession>A0A8D8R7X6</accession>
<reference evidence="1" key="1">
    <citation type="submission" date="2021-05" db="EMBL/GenBank/DDBJ databases">
        <authorList>
            <person name="Alioto T."/>
            <person name="Alioto T."/>
            <person name="Gomez Garrido J."/>
        </authorList>
    </citation>
    <scope>NUCLEOTIDE SEQUENCE</scope>
</reference>
<protein>
    <submittedName>
        <fullName evidence="1">Uncharacterized protein</fullName>
    </submittedName>
</protein>
<dbReference type="EMBL" id="HBUF01133500">
    <property type="protein sequence ID" value="CAG6644779.1"/>
    <property type="molecule type" value="Transcribed_RNA"/>
</dbReference>
<evidence type="ECO:0000313" key="1">
    <source>
        <dbReference type="EMBL" id="CAG6644797.1"/>
    </source>
</evidence>
<dbReference type="EMBL" id="HBUF01133501">
    <property type="protein sequence ID" value="CAG6644782.1"/>
    <property type="molecule type" value="Transcribed_RNA"/>
</dbReference>
<dbReference type="EMBL" id="HBUF01133502">
    <property type="protein sequence ID" value="CAG6644785.1"/>
    <property type="molecule type" value="Transcribed_RNA"/>
</dbReference>
<organism evidence="1">
    <name type="scientific">Cacopsylla melanoneura</name>
    <dbReference type="NCBI Taxonomy" id="428564"/>
    <lineage>
        <taxon>Eukaryota</taxon>
        <taxon>Metazoa</taxon>
        <taxon>Ecdysozoa</taxon>
        <taxon>Arthropoda</taxon>
        <taxon>Hexapoda</taxon>
        <taxon>Insecta</taxon>
        <taxon>Pterygota</taxon>
        <taxon>Neoptera</taxon>
        <taxon>Paraneoptera</taxon>
        <taxon>Hemiptera</taxon>
        <taxon>Sternorrhyncha</taxon>
        <taxon>Psylloidea</taxon>
        <taxon>Psyllidae</taxon>
        <taxon>Psyllinae</taxon>
        <taxon>Cacopsylla</taxon>
    </lineage>
</organism>
<dbReference type="EMBL" id="HBUF01133504">
    <property type="protein sequence ID" value="CAG6644791.1"/>
    <property type="molecule type" value="Transcribed_RNA"/>
</dbReference>
<proteinExistence type="predicted"/>
<dbReference type="AlphaFoldDB" id="A0A8D8R7X6"/>
<sequence length="124" mass="14375">MCRRYPLTFPPSYDRQGTRHELFQRRQNTCREGRGTGLTWDLPQWISADRRWRAFHACSYHLECRYNGTSILADGKCPLSNGQGGFLLSTVAHNYPWQFCISFVLREGEQCGIELNEECTKALP</sequence>
<dbReference type="EMBL" id="HBUF01133503">
    <property type="protein sequence ID" value="CAG6644788.1"/>
    <property type="molecule type" value="Transcribed_RNA"/>
</dbReference>
<name>A0A8D8R7X6_9HEMI</name>
<dbReference type="EMBL" id="HBUF01133505">
    <property type="protein sequence ID" value="CAG6644794.1"/>
    <property type="molecule type" value="Transcribed_RNA"/>
</dbReference>